<evidence type="ECO:0000313" key="5">
    <source>
        <dbReference type="Proteomes" id="UP000322530"/>
    </source>
</evidence>
<dbReference type="Gene3D" id="3.90.950.20">
    <property type="entry name" value="CinA-like"/>
    <property type="match status" value="1"/>
</dbReference>
<sequence>MQESNTHTQILRVAELKPETIHKQLGSLFEMKDIEITLQPSQDAVDIHLTSQLKDKREAKQMLDTVEQKIRARLADYIFGTGDTTLQQIIGKLLDEQKLTVATIESLTGGLIASALTDAHESSAHFLGGVVAYSTLLKERMGVPHETMERYGVISNETAIAMAKAVKKALDIEIGLGITGVAGPDKQEDQPVGTVHIAVAGPYGILSCMGSEKCAGLDREENKQAATISALNLLRRYLEKRGDKQEQNEDPTLIDSKITQSTS</sequence>
<dbReference type="Proteomes" id="UP000322530">
    <property type="component" value="Unassembled WGS sequence"/>
</dbReference>
<keyword evidence="5" id="KW-1185">Reference proteome</keyword>
<evidence type="ECO:0000259" key="2">
    <source>
        <dbReference type="Pfam" id="PF02464"/>
    </source>
</evidence>
<dbReference type="InterPro" id="IPR008136">
    <property type="entry name" value="CinA_C"/>
</dbReference>
<dbReference type="PANTHER" id="PTHR13939">
    <property type="entry name" value="NICOTINAMIDE-NUCLEOTIDE AMIDOHYDROLASE PNCC"/>
    <property type="match status" value="1"/>
</dbReference>
<dbReference type="Gene3D" id="3.30.70.2860">
    <property type="match status" value="1"/>
</dbReference>
<dbReference type="Pfam" id="PF18146">
    <property type="entry name" value="CinA_KH"/>
    <property type="match status" value="1"/>
</dbReference>
<organism evidence="4 5">
    <name type="scientific">Dictyobacter arantiisoli</name>
    <dbReference type="NCBI Taxonomy" id="2014874"/>
    <lineage>
        <taxon>Bacteria</taxon>
        <taxon>Bacillati</taxon>
        <taxon>Chloroflexota</taxon>
        <taxon>Ktedonobacteria</taxon>
        <taxon>Ktedonobacterales</taxon>
        <taxon>Dictyobacteraceae</taxon>
        <taxon>Dictyobacter</taxon>
    </lineage>
</organism>
<feature type="domain" description="CinA C-terminal" evidence="2">
    <location>
        <begin position="84"/>
        <end position="238"/>
    </location>
</feature>
<proteinExistence type="predicted"/>
<evidence type="ECO:0000256" key="1">
    <source>
        <dbReference type="SAM" id="MobiDB-lite"/>
    </source>
</evidence>
<comment type="caution">
    <text evidence="4">The sequence shown here is derived from an EMBL/GenBank/DDBJ whole genome shotgun (WGS) entry which is preliminary data.</text>
</comment>
<name>A0A5A5T737_9CHLR</name>
<dbReference type="NCBIfam" id="TIGR00199">
    <property type="entry name" value="PncC_domain"/>
    <property type="match status" value="1"/>
</dbReference>
<dbReference type="InterPro" id="IPR050101">
    <property type="entry name" value="CinA"/>
</dbReference>
<feature type="region of interest" description="Disordered" evidence="1">
    <location>
        <begin position="240"/>
        <end position="263"/>
    </location>
</feature>
<reference evidence="4 5" key="1">
    <citation type="submission" date="2019-01" db="EMBL/GenBank/DDBJ databases">
        <title>Draft genome sequence of Dictyobacter sp. Uno17.</title>
        <authorList>
            <person name="Wang C.M."/>
            <person name="Zheng Y."/>
            <person name="Sakai Y."/>
            <person name="Abe K."/>
            <person name="Yokota A."/>
            <person name="Yabe S."/>
        </authorList>
    </citation>
    <scope>NUCLEOTIDE SEQUENCE [LARGE SCALE GENOMIC DNA]</scope>
    <source>
        <strain evidence="4 5">Uno17</strain>
    </source>
</reference>
<dbReference type="PANTHER" id="PTHR13939:SF0">
    <property type="entry name" value="NMN AMIDOHYDROLASE-LIKE PROTEIN YFAY"/>
    <property type="match status" value="1"/>
</dbReference>
<protein>
    <recommendedName>
        <fullName evidence="6">CinA-like protein</fullName>
    </recommendedName>
</protein>
<dbReference type="AlphaFoldDB" id="A0A5A5T737"/>
<feature type="domain" description="CinA KH" evidence="3">
    <location>
        <begin position="11"/>
        <end position="80"/>
    </location>
</feature>
<dbReference type="Pfam" id="PF02464">
    <property type="entry name" value="CinA"/>
    <property type="match status" value="1"/>
</dbReference>
<dbReference type="InterPro" id="IPR036653">
    <property type="entry name" value="CinA-like_C"/>
</dbReference>
<gene>
    <name evidence="4" type="ORF">KDI_05700</name>
</gene>
<dbReference type="RefSeq" id="WP_172631816.1">
    <property type="nucleotide sequence ID" value="NZ_BIXY01000005.1"/>
</dbReference>
<evidence type="ECO:0000259" key="3">
    <source>
        <dbReference type="Pfam" id="PF18146"/>
    </source>
</evidence>
<evidence type="ECO:0008006" key="6">
    <source>
        <dbReference type="Google" id="ProtNLM"/>
    </source>
</evidence>
<dbReference type="EMBL" id="BIXY01000005">
    <property type="protein sequence ID" value="GCF07006.1"/>
    <property type="molecule type" value="Genomic_DNA"/>
</dbReference>
<dbReference type="SUPFAM" id="SSF142433">
    <property type="entry name" value="CinA-like"/>
    <property type="match status" value="1"/>
</dbReference>
<accession>A0A5A5T737</accession>
<dbReference type="InterPro" id="IPR041424">
    <property type="entry name" value="CinA_KH"/>
</dbReference>
<evidence type="ECO:0000313" key="4">
    <source>
        <dbReference type="EMBL" id="GCF07006.1"/>
    </source>
</evidence>